<feature type="transmembrane region" description="Helical" evidence="7">
    <location>
        <begin position="189"/>
        <end position="216"/>
    </location>
</feature>
<dbReference type="GO" id="GO:0004129">
    <property type="term" value="F:cytochrome-c oxidase activity"/>
    <property type="evidence" value="ECO:0007669"/>
    <property type="project" value="InterPro"/>
</dbReference>
<dbReference type="Pfam" id="PF00115">
    <property type="entry name" value="COX1"/>
    <property type="match status" value="1"/>
</dbReference>
<evidence type="ECO:0000256" key="5">
    <source>
        <dbReference type="ARBA" id="ARBA00022801"/>
    </source>
</evidence>
<dbReference type="GO" id="GO:0006123">
    <property type="term" value="P:mitochondrial electron transport, cytochrome c to oxygen"/>
    <property type="evidence" value="ECO:0007669"/>
    <property type="project" value="TreeGrafter"/>
</dbReference>
<dbReference type="InterPro" id="IPR027434">
    <property type="entry name" value="Homing_endonucl"/>
</dbReference>
<dbReference type="GO" id="GO:0016787">
    <property type="term" value="F:hydrolase activity"/>
    <property type="evidence" value="ECO:0007669"/>
    <property type="project" value="UniProtKB-KW"/>
</dbReference>
<keyword evidence="5" id="KW-0378">Hydrolase</keyword>
<dbReference type="SUPFAM" id="SSF55608">
    <property type="entry name" value="Homing endonucleases"/>
    <property type="match status" value="2"/>
</dbReference>
<feature type="transmembrane region" description="Helical" evidence="7">
    <location>
        <begin position="61"/>
        <end position="88"/>
    </location>
</feature>
<keyword evidence="3" id="KW-0540">Nuclease</keyword>
<dbReference type="Pfam" id="PF00961">
    <property type="entry name" value="LAGLIDADG_1"/>
    <property type="match status" value="2"/>
</dbReference>
<evidence type="ECO:0000313" key="9">
    <source>
        <dbReference type="EMBL" id="CCC29081.1"/>
    </source>
</evidence>
<comment type="similarity">
    <text evidence="2">In the N-terminal section; belongs to the heme-copper respiratory oxidase family.</text>
</comment>
<reference evidence="9" key="2">
    <citation type="journal article" date="2012" name="FEMS Yeast Res.">
        <title>Mitochondrial genomes of yeasts of the Yarrowia clade.</title>
        <authorList>
            <person name="Gaillardin C."/>
            <person name="Neuveglise C."/>
            <person name="Kerscher S."/>
            <person name="Nicaud J.M."/>
        </authorList>
    </citation>
    <scope>NUCLEOTIDE SEQUENCE</scope>
    <source>
        <strain evidence="9">CBS:10151</strain>
    </source>
</reference>
<evidence type="ECO:0000256" key="7">
    <source>
        <dbReference type="SAM" id="Phobius"/>
    </source>
</evidence>
<dbReference type="GeneID" id="11341746"/>
<name>G4U4U0_9ASCO</name>
<organism evidence="9">
    <name type="scientific">Yarrowia alimentaria</name>
    <dbReference type="NCBI Taxonomy" id="479092"/>
    <lineage>
        <taxon>Eukaryota</taxon>
        <taxon>Fungi</taxon>
        <taxon>Dikarya</taxon>
        <taxon>Ascomycota</taxon>
        <taxon>Saccharomycotina</taxon>
        <taxon>Dipodascomycetes</taxon>
        <taxon>Dipodascales</taxon>
        <taxon>Dipodascales incertae sedis</taxon>
        <taxon>Yarrowia</taxon>
    </lineage>
</organism>
<dbReference type="GO" id="GO:0016020">
    <property type="term" value="C:membrane"/>
    <property type="evidence" value="ECO:0007669"/>
    <property type="project" value="InterPro"/>
</dbReference>
<accession>G4U4U0</accession>
<comment type="similarity">
    <text evidence="1">In the C-terminal section; belongs to the LAGLIDADG endonuclease family.</text>
</comment>
<feature type="transmembrane region" description="Helical" evidence="7">
    <location>
        <begin position="236"/>
        <end position="254"/>
    </location>
</feature>
<dbReference type="Gene3D" id="3.10.28.10">
    <property type="entry name" value="Homing endonucleases"/>
    <property type="match status" value="2"/>
</dbReference>
<dbReference type="GO" id="GO:0005739">
    <property type="term" value="C:mitochondrion"/>
    <property type="evidence" value="ECO:0007669"/>
    <property type="project" value="UniProtKB-ARBA"/>
</dbReference>
<dbReference type="EMBL" id="FR877633">
    <property type="protein sequence ID" value="CCC29081.1"/>
    <property type="molecule type" value="Genomic_DNA"/>
</dbReference>
<keyword evidence="7" id="KW-0472">Membrane</keyword>
<dbReference type="PRINTS" id="PR01165">
    <property type="entry name" value="CYCOXIDASEI"/>
</dbReference>
<dbReference type="GO" id="GO:0004519">
    <property type="term" value="F:endonuclease activity"/>
    <property type="evidence" value="ECO:0007669"/>
    <property type="project" value="UniProtKB-KW"/>
</dbReference>
<dbReference type="Gene3D" id="1.20.210.10">
    <property type="entry name" value="Cytochrome c oxidase-like, subunit I domain"/>
    <property type="match status" value="1"/>
</dbReference>
<keyword evidence="7" id="KW-1133">Transmembrane helix</keyword>
<dbReference type="AlphaFoldDB" id="G4U4U0"/>
<feature type="transmembrane region" description="Helical" evidence="7">
    <location>
        <begin position="21"/>
        <end position="41"/>
    </location>
</feature>
<keyword evidence="4" id="KW-0255">Endonuclease</keyword>
<feature type="transmembrane region" description="Helical" evidence="7">
    <location>
        <begin position="108"/>
        <end position="132"/>
    </location>
</feature>
<sequence length="557" mass="63721">MSLKLNIQRWLFSTNAKDIAMLYFMFALFSAMMGTGLSAMIRTELANTGSPFLNGNTQAFNVVITAHAILMIFFFVMPALVGGFGNYLMPTMLGASDMAFARLNNISFWLLVPSMMLMLTSALVEAGAGTGWTVYFPLAGMQSHSGPAVDLAIFSLHLAGFSSLLGAINFITTFINMRTIGMKYENVPLFAWAVLFTAILLLLSLPVLAAGLTMGIFDRNFNTSFFEYAGGGDAVLYQHLFFATTIMNSFMMLFKLTTTKLYNTLTMDSYNNFKTMDSYNHFNYDAFYKEYEKQYPNNKKPNKDFLDWFMGFWEGDGSMNMPTFNNLSFVMTQDIKDLHILKYIKDILGFGSVMTQGTTTYRYTTQSVQNYYLMTLLLNGNIMLPSKKNRIKEAMDAFNKRLNNKNNHMVVAFVQYIDYNMLPSLNNSWLTGFVDAEGCFTISFMKSKLSYRHRIKFLVTQKHAINLPMTSHLIMLFGVGYMEPHSKKDNFSYIMAGLNNNKKTYEYFETYKLKTRKMESNLKWKNTMKKLENGEHTNMNNMDNLKLEAKFMNKTKN</sequence>
<keyword evidence="6" id="KW-0404">Intron homing</keyword>
<dbReference type="RefSeq" id="YP_004927800.1">
    <property type="nucleotide sequence ID" value="NC_016124.1"/>
</dbReference>
<dbReference type="SUPFAM" id="SSF81442">
    <property type="entry name" value="Cytochrome c oxidase subunit I-like"/>
    <property type="match status" value="1"/>
</dbReference>
<evidence type="ECO:0000256" key="6">
    <source>
        <dbReference type="ARBA" id="ARBA00022886"/>
    </source>
</evidence>
<dbReference type="InterPro" id="IPR000883">
    <property type="entry name" value="Cyt_C_Oxase_1"/>
</dbReference>
<proteinExistence type="inferred from homology"/>
<keyword evidence="9" id="KW-0496">Mitochondrion</keyword>
<keyword evidence="7" id="KW-0812">Transmembrane</keyword>
<dbReference type="GO" id="GO:0006314">
    <property type="term" value="P:intron homing"/>
    <property type="evidence" value="ECO:0007669"/>
    <property type="project" value="UniProtKB-KW"/>
</dbReference>
<dbReference type="InterPro" id="IPR036927">
    <property type="entry name" value="Cyt_c_oxase-like_su1_sf"/>
</dbReference>
<dbReference type="PROSITE" id="PS50855">
    <property type="entry name" value="COX1"/>
    <property type="match status" value="1"/>
</dbReference>
<evidence type="ECO:0000259" key="8">
    <source>
        <dbReference type="PROSITE" id="PS50855"/>
    </source>
</evidence>
<gene>
    <name evidence="9" type="primary">cox1-ai2</name>
</gene>
<geneLocation type="mitochondrion" evidence="9"/>
<feature type="domain" description="Cytochrome oxidase subunit I profile" evidence="8">
    <location>
        <begin position="4"/>
        <end position="242"/>
    </location>
</feature>
<evidence type="ECO:0000256" key="1">
    <source>
        <dbReference type="ARBA" id="ARBA00009332"/>
    </source>
</evidence>
<evidence type="ECO:0000256" key="2">
    <source>
        <dbReference type="ARBA" id="ARBA00010468"/>
    </source>
</evidence>
<dbReference type="GO" id="GO:0020037">
    <property type="term" value="F:heme binding"/>
    <property type="evidence" value="ECO:0007669"/>
    <property type="project" value="InterPro"/>
</dbReference>
<dbReference type="GO" id="GO:0015990">
    <property type="term" value="P:electron transport coupled proton transport"/>
    <property type="evidence" value="ECO:0007669"/>
    <property type="project" value="TreeGrafter"/>
</dbReference>
<dbReference type="InterPro" id="IPR004860">
    <property type="entry name" value="LAGLIDADG_dom"/>
</dbReference>
<feature type="transmembrane region" description="Helical" evidence="7">
    <location>
        <begin position="152"/>
        <end position="177"/>
    </location>
</feature>
<dbReference type="PANTHER" id="PTHR10422:SF18">
    <property type="entry name" value="CYTOCHROME C OXIDASE SUBUNIT 1"/>
    <property type="match status" value="1"/>
</dbReference>
<reference evidence="9" key="1">
    <citation type="journal article" date="2011" name="FEMS Yeast Res.">
        <title>Mitochondrial genomes of yeasts of the Yarrowia clade.</title>
        <authorList>
            <person name="Gaillardin C."/>
            <person name="Neuveglise C."/>
            <person name="Kerscher S."/>
            <person name="Nicaud J.M."/>
        </authorList>
    </citation>
    <scope>NUCLEOTIDE SEQUENCE</scope>
    <source>
        <strain evidence="9">CBS:10151</strain>
    </source>
</reference>
<dbReference type="PANTHER" id="PTHR10422">
    <property type="entry name" value="CYTOCHROME C OXIDASE SUBUNIT 1"/>
    <property type="match status" value="1"/>
</dbReference>
<evidence type="ECO:0000256" key="4">
    <source>
        <dbReference type="ARBA" id="ARBA00022759"/>
    </source>
</evidence>
<dbReference type="InterPro" id="IPR023616">
    <property type="entry name" value="Cyt_c_oxase-like_su1_dom"/>
</dbReference>
<evidence type="ECO:0000256" key="3">
    <source>
        <dbReference type="ARBA" id="ARBA00022722"/>
    </source>
</evidence>
<protein>
    <submittedName>
        <fullName evidence="9">COX1-ai2 protein</fullName>
    </submittedName>
</protein>